<dbReference type="PROSITE" id="PS51081">
    <property type="entry name" value="ZF_SIAH"/>
    <property type="match status" value="1"/>
</dbReference>
<dbReference type="GO" id="GO:0008270">
    <property type="term" value="F:zinc ion binding"/>
    <property type="evidence" value="ECO:0007669"/>
    <property type="project" value="UniProtKB-KW"/>
</dbReference>
<feature type="domain" description="SIAH-type" evidence="5">
    <location>
        <begin position="66"/>
        <end position="122"/>
    </location>
</feature>
<accession>A0A9P0CQC3</accession>
<evidence type="ECO:0000313" key="6">
    <source>
        <dbReference type="EMBL" id="CAH1103975.1"/>
    </source>
</evidence>
<dbReference type="InterPro" id="IPR013010">
    <property type="entry name" value="Znf_SIAH"/>
</dbReference>
<dbReference type="OrthoDB" id="6780401at2759"/>
<proteinExistence type="predicted"/>
<evidence type="ECO:0000313" key="7">
    <source>
        <dbReference type="Proteomes" id="UP001153636"/>
    </source>
</evidence>
<keyword evidence="3" id="KW-0862">Zinc</keyword>
<evidence type="ECO:0000259" key="5">
    <source>
        <dbReference type="PROSITE" id="PS51081"/>
    </source>
</evidence>
<evidence type="ECO:0000256" key="2">
    <source>
        <dbReference type="ARBA" id="ARBA00022771"/>
    </source>
</evidence>
<sequence>MNPKYNLIISDYVLNRQVCDYCHKFLSVIPIKVYPNRRIKCGRCSTNNENNTDIGVYSMYNQIATRILFKCVNRFDGCTQLLQSSEVIEHEKTCISKKYFCPICSEEIFTFLIIRHFKLNHPHSILETTHFQLEDINNIKKHFLYQLENYLFFVNFSDISKSIVDDMRKFSLTIQHLGETGYIKSCKVDFHHFGSNISGQSSSKMIFSSSMTFHINLNVTNESKLLVMFYLNILEPKSALVNMMHCNTPQNNSDFHVQVGHVTGEDLKKLFFRKRTVLPNENLRTIVSDLLGGENSTLKFTKSGEKFKIRFSCDCALIYPSTFKINKKDLFLLGMNNDCYIMACIPCSLSNFNGNMTRLTPKRGFLIKDLENVLYFCNWGCGTHLNYLELYKHERNCKNQILQKCPIDACFCHFKLYEFENHFKHEHSLVIFPSIDLIKHDRFEVVSLDTAKLVIEHVSLVWCVCVLIKFKWEQHKWKITLTCEMPDIELKAIIYDSYMNEISKITANDSIPSYPIIRMALYLSDTK</sequence>
<name>A0A9P0CQC3_9CUCU</name>
<dbReference type="PANTHER" id="PTHR45877:SF2">
    <property type="entry name" value="E3 UBIQUITIN-PROTEIN LIGASE SINA-RELATED"/>
    <property type="match status" value="1"/>
</dbReference>
<dbReference type="AlphaFoldDB" id="A0A9P0CQC3"/>
<keyword evidence="1" id="KW-0479">Metal-binding</keyword>
<organism evidence="6 7">
    <name type="scientific">Psylliodes chrysocephalus</name>
    <dbReference type="NCBI Taxonomy" id="3402493"/>
    <lineage>
        <taxon>Eukaryota</taxon>
        <taxon>Metazoa</taxon>
        <taxon>Ecdysozoa</taxon>
        <taxon>Arthropoda</taxon>
        <taxon>Hexapoda</taxon>
        <taxon>Insecta</taxon>
        <taxon>Pterygota</taxon>
        <taxon>Neoptera</taxon>
        <taxon>Endopterygota</taxon>
        <taxon>Coleoptera</taxon>
        <taxon>Polyphaga</taxon>
        <taxon>Cucujiformia</taxon>
        <taxon>Chrysomeloidea</taxon>
        <taxon>Chrysomelidae</taxon>
        <taxon>Galerucinae</taxon>
        <taxon>Alticini</taxon>
        <taxon>Psylliodes</taxon>
    </lineage>
</organism>
<dbReference type="InterPro" id="IPR004162">
    <property type="entry name" value="SINA-like_animal"/>
</dbReference>
<keyword evidence="7" id="KW-1185">Reference proteome</keyword>
<dbReference type="InterPro" id="IPR013083">
    <property type="entry name" value="Znf_RING/FYVE/PHD"/>
</dbReference>
<dbReference type="PANTHER" id="PTHR45877">
    <property type="entry name" value="E3 UBIQUITIN-PROTEIN LIGASE SIAH2"/>
    <property type="match status" value="1"/>
</dbReference>
<dbReference type="GO" id="GO:0005737">
    <property type="term" value="C:cytoplasm"/>
    <property type="evidence" value="ECO:0007669"/>
    <property type="project" value="TreeGrafter"/>
</dbReference>
<dbReference type="GO" id="GO:0031624">
    <property type="term" value="F:ubiquitin conjugating enzyme binding"/>
    <property type="evidence" value="ECO:0007669"/>
    <property type="project" value="TreeGrafter"/>
</dbReference>
<reference evidence="6" key="1">
    <citation type="submission" date="2022-01" db="EMBL/GenBank/DDBJ databases">
        <authorList>
            <person name="King R."/>
        </authorList>
    </citation>
    <scope>NUCLEOTIDE SEQUENCE</scope>
</reference>
<keyword evidence="2 4" id="KW-0863">Zinc-finger</keyword>
<evidence type="ECO:0000256" key="1">
    <source>
        <dbReference type="ARBA" id="ARBA00022723"/>
    </source>
</evidence>
<dbReference type="SUPFAM" id="SSF49599">
    <property type="entry name" value="TRAF domain-like"/>
    <property type="match status" value="1"/>
</dbReference>
<dbReference type="GO" id="GO:0043161">
    <property type="term" value="P:proteasome-mediated ubiquitin-dependent protein catabolic process"/>
    <property type="evidence" value="ECO:0007669"/>
    <property type="project" value="TreeGrafter"/>
</dbReference>
<dbReference type="Gene3D" id="3.30.40.10">
    <property type="entry name" value="Zinc/RING finger domain, C3HC4 (zinc finger)"/>
    <property type="match status" value="1"/>
</dbReference>
<dbReference type="GO" id="GO:0061630">
    <property type="term" value="F:ubiquitin protein ligase activity"/>
    <property type="evidence" value="ECO:0007669"/>
    <property type="project" value="TreeGrafter"/>
</dbReference>
<dbReference type="EMBL" id="OV651827">
    <property type="protein sequence ID" value="CAH1103975.1"/>
    <property type="molecule type" value="Genomic_DNA"/>
</dbReference>
<evidence type="ECO:0000256" key="4">
    <source>
        <dbReference type="PROSITE-ProRule" id="PRU00455"/>
    </source>
</evidence>
<gene>
    <name evidence="6" type="ORF">PSYICH_LOCUS4879</name>
</gene>
<dbReference type="Proteomes" id="UP001153636">
    <property type="component" value="Chromosome 15"/>
</dbReference>
<evidence type="ECO:0000256" key="3">
    <source>
        <dbReference type="ARBA" id="ARBA00022833"/>
    </source>
</evidence>
<protein>
    <recommendedName>
        <fullName evidence="5">SIAH-type domain-containing protein</fullName>
    </recommendedName>
</protein>